<dbReference type="FunFam" id="3.30.980.10:FF:000005">
    <property type="entry name" value="Threonyl-tRNA synthetase, mitochondrial"/>
    <property type="match status" value="1"/>
</dbReference>
<comment type="subunit">
    <text evidence="13">Homodimer.</text>
</comment>
<dbReference type="GO" id="GO:0000049">
    <property type="term" value="F:tRNA binding"/>
    <property type="evidence" value="ECO:0007669"/>
    <property type="project" value="UniProtKB-KW"/>
</dbReference>
<dbReference type="Pfam" id="PF03129">
    <property type="entry name" value="HGTP_anticodon"/>
    <property type="match status" value="1"/>
</dbReference>
<dbReference type="InterPro" id="IPR045864">
    <property type="entry name" value="aa-tRNA-synth_II/BPL/LPL"/>
</dbReference>
<dbReference type="Pfam" id="PF00587">
    <property type="entry name" value="tRNA-synt_2b"/>
    <property type="match status" value="1"/>
</dbReference>
<dbReference type="InterPro" id="IPR012676">
    <property type="entry name" value="TGS-like"/>
</dbReference>
<name>A0A832DIP0_9BACT</name>
<dbReference type="Pfam" id="PF07973">
    <property type="entry name" value="tRNA_SAD"/>
    <property type="match status" value="1"/>
</dbReference>
<keyword evidence="11 13" id="KW-0030">Aminoacyl-tRNA synthetase</keyword>
<keyword evidence="6 13" id="KW-0547">Nucleotide-binding</keyword>
<proteinExistence type="inferred from homology"/>
<dbReference type="FunFam" id="3.40.50.800:FF:000001">
    <property type="entry name" value="Threonine--tRNA ligase"/>
    <property type="match status" value="1"/>
</dbReference>
<dbReference type="Gene3D" id="3.40.50.800">
    <property type="entry name" value="Anticodon-binding domain"/>
    <property type="match status" value="1"/>
</dbReference>
<evidence type="ECO:0000256" key="5">
    <source>
        <dbReference type="ARBA" id="ARBA00022723"/>
    </source>
</evidence>
<dbReference type="Gene3D" id="3.30.54.20">
    <property type="match status" value="1"/>
</dbReference>
<keyword evidence="7 13" id="KW-0862">Zinc</keyword>
<dbReference type="InterPro" id="IPR047246">
    <property type="entry name" value="ThrRS_anticodon"/>
</dbReference>
<feature type="binding site" evidence="13">
    <location>
        <position position="340"/>
    </location>
    <ligand>
        <name>Zn(2+)</name>
        <dbReference type="ChEBI" id="CHEBI:29105"/>
        <note>catalytic</note>
    </ligand>
</feature>
<dbReference type="PRINTS" id="PR01047">
    <property type="entry name" value="TRNASYNTHTHR"/>
</dbReference>
<dbReference type="SUPFAM" id="SSF81271">
    <property type="entry name" value="TGS-like"/>
    <property type="match status" value="1"/>
</dbReference>
<dbReference type="FunFam" id="3.10.20.30:FF:000005">
    <property type="entry name" value="Threonine--tRNA ligase"/>
    <property type="match status" value="1"/>
</dbReference>
<feature type="binding site" evidence="13">
    <location>
        <position position="520"/>
    </location>
    <ligand>
        <name>Zn(2+)</name>
        <dbReference type="ChEBI" id="CHEBI:29105"/>
        <note>catalytic</note>
    </ligand>
</feature>
<comment type="caution">
    <text evidence="13">Lacks conserved residue(s) required for the propagation of feature annotation.</text>
</comment>
<comment type="subcellular location">
    <subcellularLocation>
        <location evidence="13">Cytoplasm</location>
    </subcellularLocation>
</comment>
<dbReference type="CDD" id="cd00860">
    <property type="entry name" value="ThrRS_anticodon"/>
    <property type="match status" value="1"/>
</dbReference>
<dbReference type="InterPro" id="IPR004095">
    <property type="entry name" value="TGS"/>
</dbReference>
<evidence type="ECO:0000256" key="11">
    <source>
        <dbReference type="ARBA" id="ARBA00023146"/>
    </source>
</evidence>
<dbReference type="CDD" id="cd00771">
    <property type="entry name" value="ThrRS_core"/>
    <property type="match status" value="1"/>
</dbReference>
<dbReference type="SUPFAM" id="SSF55681">
    <property type="entry name" value="Class II aaRS and biotin synthetases"/>
    <property type="match status" value="1"/>
</dbReference>
<evidence type="ECO:0000313" key="16">
    <source>
        <dbReference type="EMBL" id="HGT46799.1"/>
    </source>
</evidence>
<dbReference type="PANTHER" id="PTHR11451">
    <property type="entry name" value="THREONINE-TRNA LIGASE"/>
    <property type="match status" value="1"/>
</dbReference>
<dbReference type="InterPro" id="IPR006195">
    <property type="entry name" value="aa-tRNA-synth_II"/>
</dbReference>
<comment type="similarity">
    <text evidence="1 13">Belongs to the class-II aminoacyl-tRNA synthetase family.</text>
</comment>
<dbReference type="InterPro" id="IPR036621">
    <property type="entry name" value="Anticodon-bd_dom_sf"/>
</dbReference>
<dbReference type="EMBL" id="DSVI01000004">
    <property type="protein sequence ID" value="HGT46799.1"/>
    <property type="molecule type" value="Genomic_DNA"/>
</dbReference>
<dbReference type="SMART" id="SM00863">
    <property type="entry name" value="tRNA_SAD"/>
    <property type="match status" value="1"/>
</dbReference>
<dbReference type="CDD" id="cd01667">
    <property type="entry name" value="TGS_ThrRS"/>
    <property type="match status" value="1"/>
</dbReference>
<evidence type="ECO:0000256" key="4">
    <source>
        <dbReference type="ARBA" id="ARBA00022598"/>
    </source>
</evidence>
<keyword evidence="9 13" id="KW-0694">RNA-binding</keyword>
<organism evidence="16">
    <name type="scientific">Ignavibacterium album</name>
    <dbReference type="NCBI Taxonomy" id="591197"/>
    <lineage>
        <taxon>Bacteria</taxon>
        <taxon>Pseudomonadati</taxon>
        <taxon>Ignavibacteriota</taxon>
        <taxon>Ignavibacteria</taxon>
        <taxon>Ignavibacteriales</taxon>
        <taxon>Ignavibacteriaceae</taxon>
        <taxon>Ignavibacterium</taxon>
    </lineage>
</organism>
<gene>
    <name evidence="13 16" type="primary">thrS</name>
    <name evidence="16" type="ORF">ENS56_02060</name>
</gene>
<dbReference type="FunFam" id="3.30.930.10:FF:000002">
    <property type="entry name" value="Threonine--tRNA ligase"/>
    <property type="match status" value="1"/>
</dbReference>
<evidence type="ECO:0000256" key="10">
    <source>
        <dbReference type="ARBA" id="ARBA00022917"/>
    </source>
</evidence>
<comment type="catalytic activity">
    <reaction evidence="12 13">
        <text>tRNA(Thr) + L-threonine + ATP = L-threonyl-tRNA(Thr) + AMP + diphosphate + H(+)</text>
        <dbReference type="Rhea" id="RHEA:24624"/>
        <dbReference type="Rhea" id="RHEA-COMP:9670"/>
        <dbReference type="Rhea" id="RHEA-COMP:9704"/>
        <dbReference type="ChEBI" id="CHEBI:15378"/>
        <dbReference type="ChEBI" id="CHEBI:30616"/>
        <dbReference type="ChEBI" id="CHEBI:33019"/>
        <dbReference type="ChEBI" id="CHEBI:57926"/>
        <dbReference type="ChEBI" id="CHEBI:78442"/>
        <dbReference type="ChEBI" id="CHEBI:78534"/>
        <dbReference type="ChEBI" id="CHEBI:456215"/>
        <dbReference type="EC" id="6.1.1.3"/>
    </reaction>
</comment>
<keyword evidence="10 13" id="KW-0648">Protein biosynthesis</keyword>
<evidence type="ECO:0000259" key="14">
    <source>
        <dbReference type="PROSITE" id="PS50862"/>
    </source>
</evidence>
<dbReference type="SUPFAM" id="SSF52954">
    <property type="entry name" value="Class II aaRS ABD-related"/>
    <property type="match status" value="1"/>
</dbReference>
<evidence type="ECO:0000256" key="13">
    <source>
        <dbReference type="HAMAP-Rule" id="MF_00184"/>
    </source>
</evidence>
<dbReference type="GO" id="GO:0004829">
    <property type="term" value="F:threonine-tRNA ligase activity"/>
    <property type="evidence" value="ECO:0007669"/>
    <property type="project" value="UniProtKB-UniRule"/>
</dbReference>
<dbReference type="AlphaFoldDB" id="A0A832DIP0"/>
<dbReference type="SUPFAM" id="SSF55186">
    <property type="entry name" value="ThrRS/AlaRS common domain"/>
    <property type="match status" value="1"/>
</dbReference>
<reference evidence="16" key="1">
    <citation type="journal article" date="2020" name="mSystems">
        <title>Genome- and Community-Level Interaction Insights into Carbon Utilization and Element Cycling Functions of Hydrothermarchaeota in Hydrothermal Sediment.</title>
        <authorList>
            <person name="Zhou Z."/>
            <person name="Liu Y."/>
            <person name="Xu W."/>
            <person name="Pan J."/>
            <person name="Luo Z.H."/>
            <person name="Li M."/>
        </authorList>
    </citation>
    <scope>NUCLEOTIDE SEQUENCE [LARGE SCALE GENOMIC DNA]</scope>
    <source>
        <strain evidence="16">SpSt-500</strain>
    </source>
</reference>
<feature type="domain" description="TGS" evidence="15">
    <location>
        <begin position="1"/>
        <end position="63"/>
    </location>
</feature>
<dbReference type="GO" id="GO:0005524">
    <property type="term" value="F:ATP binding"/>
    <property type="evidence" value="ECO:0007669"/>
    <property type="project" value="UniProtKB-UniRule"/>
</dbReference>
<keyword evidence="3 13" id="KW-0820">tRNA-binding</keyword>
<keyword evidence="2 13" id="KW-0963">Cytoplasm</keyword>
<dbReference type="GO" id="GO:0006435">
    <property type="term" value="P:threonyl-tRNA aminoacylation"/>
    <property type="evidence" value="ECO:0007669"/>
    <property type="project" value="UniProtKB-UniRule"/>
</dbReference>
<evidence type="ECO:0000256" key="9">
    <source>
        <dbReference type="ARBA" id="ARBA00022884"/>
    </source>
</evidence>
<comment type="cofactor">
    <cofactor evidence="13">
        <name>Zn(2+)</name>
        <dbReference type="ChEBI" id="CHEBI:29105"/>
    </cofactor>
    <text evidence="13">Binds 1 zinc ion per subunit.</text>
</comment>
<dbReference type="InterPro" id="IPR012947">
    <property type="entry name" value="tRNA_SAD"/>
</dbReference>
<dbReference type="InterPro" id="IPR012675">
    <property type="entry name" value="Beta-grasp_dom_sf"/>
</dbReference>
<evidence type="ECO:0000256" key="1">
    <source>
        <dbReference type="ARBA" id="ARBA00008226"/>
    </source>
</evidence>
<evidence type="ECO:0000256" key="3">
    <source>
        <dbReference type="ARBA" id="ARBA00022555"/>
    </source>
</evidence>
<comment type="caution">
    <text evidence="16">The sequence shown here is derived from an EMBL/GenBank/DDBJ whole genome shotgun (WGS) entry which is preliminary data.</text>
</comment>
<dbReference type="InterPro" id="IPR004154">
    <property type="entry name" value="Anticodon-bd"/>
</dbReference>
<protein>
    <recommendedName>
        <fullName evidence="13">Threonine--tRNA ligase</fullName>
        <ecNumber evidence="13">6.1.1.3</ecNumber>
    </recommendedName>
    <alternativeName>
        <fullName evidence="13">Threonyl-tRNA synthetase</fullName>
        <shortName evidence="13">ThrRS</shortName>
    </alternativeName>
</protein>
<accession>A0A832DIP0</accession>
<evidence type="ECO:0000256" key="2">
    <source>
        <dbReference type="ARBA" id="ARBA00022490"/>
    </source>
</evidence>
<evidence type="ECO:0000256" key="7">
    <source>
        <dbReference type="ARBA" id="ARBA00022833"/>
    </source>
</evidence>
<evidence type="ECO:0000256" key="6">
    <source>
        <dbReference type="ARBA" id="ARBA00022741"/>
    </source>
</evidence>
<dbReference type="PANTHER" id="PTHR11451:SF44">
    <property type="entry name" value="THREONINE--TRNA LIGASE, CHLOROPLASTIC_MITOCHONDRIAL 2"/>
    <property type="match status" value="1"/>
</dbReference>
<evidence type="ECO:0000256" key="8">
    <source>
        <dbReference type="ARBA" id="ARBA00022840"/>
    </source>
</evidence>
<dbReference type="InterPro" id="IPR002314">
    <property type="entry name" value="aa-tRNA-synt_IIb"/>
</dbReference>
<dbReference type="InterPro" id="IPR002320">
    <property type="entry name" value="Thr-tRNA-ligase_IIa"/>
</dbReference>
<keyword evidence="4 13" id="KW-0436">Ligase</keyword>
<keyword evidence="8 13" id="KW-0067">ATP-binding</keyword>
<dbReference type="PROSITE" id="PS50862">
    <property type="entry name" value="AA_TRNA_LIGASE_II"/>
    <property type="match status" value="1"/>
</dbReference>
<dbReference type="Gene3D" id="3.30.930.10">
    <property type="entry name" value="Bira Bifunctional Protein, Domain 2"/>
    <property type="match status" value="1"/>
</dbReference>
<dbReference type="InterPro" id="IPR033728">
    <property type="entry name" value="ThrRS_core"/>
</dbReference>
<evidence type="ECO:0000256" key="12">
    <source>
        <dbReference type="ARBA" id="ARBA00049515"/>
    </source>
</evidence>
<keyword evidence="5 13" id="KW-0479">Metal-binding</keyword>
<dbReference type="FunFam" id="3.30.54.20:FF:000002">
    <property type="entry name" value="Threonine--tRNA ligase"/>
    <property type="match status" value="1"/>
</dbReference>
<feature type="domain" description="Aminoacyl-transfer RNA synthetases class-II family profile" evidence="14">
    <location>
        <begin position="271"/>
        <end position="543"/>
    </location>
</feature>
<dbReference type="NCBIfam" id="TIGR00418">
    <property type="entry name" value="thrS"/>
    <property type="match status" value="1"/>
</dbReference>
<dbReference type="Gene3D" id="3.10.20.30">
    <property type="match status" value="1"/>
</dbReference>
<dbReference type="GO" id="GO:0046872">
    <property type="term" value="F:metal ion binding"/>
    <property type="evidence" value="ECO:0007669"/>
    <property type="project" value="UniProtKB-KW"/>
</dbReference>
<dbReference type="EC" id="6.1.1.3" evidence="13"/>
<evidence type="ECO:0000259" key="15">
    <source>
        <dbReference type="PROSITE" id="PS51880"/>
    </source>
</evidence>
<feature type="binding site" evidence="13">
    <location>
        <position position="391"/>
    </location>
    <ligand>
        <name>Zn(2+)</name>
        <dbReference type="ChEBI" id="CHEBI:29105"/>
        <note>catalytic</note>
    </ligand>
</feature>
<dbReference type="InterPro" id="IPR018163">
    <property type="entry name" value="Thr/Ala-tRNA-synth_IIc_edit"/>
</dbReference>
<dbReference type="HAMAP" id="MF_00184">
    <property type="entry name" value="Thr_tRNA_synth"/>
    <property type="match status" value="1"/>
</dbReference>
<dbReference type="Pfam" id="PF02824">
    <property type="entry name" value="TGS"/>
    <property type="match status" value="1"/>
</dbReference>
<dbReference type="PROSITE" id="PS51880">
    <property type="entry name" value="TGS"/>
    <property type="match status" value="1"/>
</dbReference>
<dbReference type="Gene3D" id="3.30.980.10">
    <property type="entry name" value="Threonyl-trna Synthetase, Chain A, domain 2"/>
    <property type="match status" value="1"/>
</dbReference>
<sequence length="645" mass="74667">MEKIKIKFPDGSVKEFEKGVTGFQIAESISKRLAEEALAIKINGKVRELNVPINEDAEVKILTFDDDEGKEVYWHSSSHLMAHAIQSLHPEAKFGVGPAIENGFYYDFDINTQLSEDDLRKIEEKMITIAGENHPFERVELPKEKAIEFFSQKGDQYKLEILSELDDKNEIISIYNEGDFTDLCTGPHLPATGKIKYVKLLSVSGSYWRGDEKNKQLQRIYGISFPKKKMLDEYLQKLEEAKRRDHRKLGKELDIFLITNTVGPGLPIWLPKGAILRETLENFLKEEQRKRGYLPVITPHIGNINLYKTSGHYPYYKDSQFPPIKFEEGNEEYLLKPMNCPHHFQIYASKPRSYRDLPIRYAEFGTVYRYEQSGELNGLTRVRCFSVDDSHIFVRQDQLKDEVCNVIELIQVVFNQMGFKEFTTQLSFRDDNVEKYGGDLSLWDKAQQEIKEAADMMGLNYIIEEGEAAFYGPKIDFMVKDALGRKWQLGTVQIDYVMPERFNLEYIGSDGQKHRPVVIHRAPFGSLERFIGVLIEHYAGEFPLWLAPVQVAVLPISQNYFEYANEVYNLLKENNIRAELDERNEKIGYKIRDWETKKVKYMVIVGEKEKENRTVSVRQHRVGDKGSLGISEFIDKIAAEIKNKS</sequence>
<dbReference type="GO" id="GO:0005737">
    <property type="term" value="C:cytoplasm"/>
    <property type="evidence" value="ECO:0007669"/>
    <property type="project" value="UniProtKB-SubCell"/>
</dbReference>